<reference evidence="3" key="2">
    <citation type="journal article" date="2017" name="Nat. Plants">
        <title>The Aegilops tauschii genome reveals multiple impacts of transposons.</title>
        <authorList>
            <person name="Zhao G."/>
            <person name="Zou C."/>
            <person name="Li K."/>
            <person name="Wang K."/>
            <person name="Li T."/>
            <person name="Gao L."/>
            <person name="Zhang X."/>
            <person name="Wang H."/>
            <person name="Yang Z."/>
            <person name="Liu X."/>
            <person name="Jiang W."/>
            <person name="Mao L."/>
            <person name="Kong X."/>
            <person name="Jiao Y."/>
            <person name="Jia J."/>
        </authorList>
    </citation>
    <scope>NUCLEOTIDE SEQUENCE [LARGE SCALE GENOMIC DNA]</scope>
    <source>
        <strain evidence="3">cv. AL8/78</strain>
    </source>
</reference>
<protein>
    <submittedName>
        <fullName evidence="2">Uncharacterized protein</fullName>
    </submittedName>
</protein>
<name>A0A453BYA3_AEGTS</name>
<proteinExistence type="predicted"/>
<evidence type="ECO:0000256" key="1">
    <source>
        <dbReference type="SAM" id="MobiDB-lite"/>
    </source>
</evidence>
<dbReference type="AlphaFoldDB" id="A0A453BYA3"/>
<feature type="region of interest" description="Disordered" evidence="1">
    <location>
        <begin position="41"/>
        <end position="73"/>
    </location>
</feature>
<evidence type="ECO:0000313" key="3">
    <source>
        <dbReference type="Proteomes" id="UP000015105"/>
    </source>
</evidence>
<reference evidence="2" key="5">
    <citation type="journal article" date="2021" name="G3 (Bethesda)">
        <title>Aegilops tauschii genome assembly Aet v5.0 features greater sequence contiguity and improved annotation.</title>
        <authorList>
            <person name="Wang L."/>
            <person name="Zhu T."/>
            <person name="Rodriguez J.C."/>
            <person name="Deal K.R."/>
            <person name="Dubcovsky J."/>
            <person name="McGuire P.E."/>
            <person name="Lux T."/>
            <person name="Spannagl M."/>
            <person name="Mayer K.F.X."/>
            <person name="Baldrich P."/>
            <person name="Meyers B.C."/>
            <person name="Huo N."/>
            <person name="Gu Y.Q."/>
            <person name="Zhou H."/>
            <person name="Devos K.M."/>
            <person name="Bennetzen J.L."/>
            <person name="Unver T."/>
            <person name="Budak H."/>
            <person name="Gulick P.J."/>
            <person name="Galiba G."/>
            <person name="Kalapos B."/>
            <person name="Nelson D.R."/>
            <person name="Li P."/>
            <person name="You F.M."/>
            <person name="Luo M.C."/>
            <person name="Dvorak J."/>
        </authorList>
    </citation>
    <scope>NUCLEOTIDE SEQUENCE [LARGE SCALE GENOMIC DNA]</scope>
    <source>
        <strain evidence="2">cv. AL8/78</strain>
    </source>
</reference>
<dbReference type="Gramene" id="AET2Gv20672700.1">
    <property type="protein sequence ID" value="AET2Gv20672700.1"/>
    <property type="gene ID" value="AET2Gv20672700"/>
</dbReference>
<evidence type="ECO:0000313" key="2">
    <source>
        <dbReference type="EnsemblPlants" id="AET2Gv20672700.1"/>
    </source>
</evidence>
<keyword evidence="3" id="KW-1185">Reference proteome</keyword>
<accession>A0A453BYA3</accession>
<reference evidence="2" key="3">
    <citation type="journal article" date="2017" name="Nature">
        <title>Genome sequence of the progenitor of the wheat D genome Aegilops tauschii.</title>
        <authorList>
            <person name="Luo M.C."/>
            <person name="Gu Y.Q."/>
            <person name="Puiu D."/>
            <person name="Wang H."/>
            <person name="Twardziok S.O."/>
            <person name="Deal K.R."/>
            <person name="Huo N."/>
            <person name="Zhu T."/>
            <person name="Wang L."/>
            <person name="Wang Y."/>
            <person name="McGuire P.E."/>
            <person name="Liu S."/>
            <person name="Long H."/>
            <person name="Ramasamy R.K."/>
            <person name="Rodriguez J.C."/>
            <person name="Van S.L."/>
            <person name="Yuan L."/>
            <person name="Wang Z."/>
            <person name="Xia Z."/>
            <person name="Xiao L."/>
            <person name="Anderson O.D."/>
            <person name="Ouyang S."/>
            <person name="Liang Y."/>
            <person name="Zimin A.V."/>
            <person name="Pertea G."/>
            <person name="Qi P."/>
            <person name="Bennetzen J.L."/>
            <person name="Dai X."/>
            <person name="Dawson M.W."/>
            <person name="Muller H.G."/>
            <person name="Kugler K."/>
            <person name="Rivarola-Duarte L."/>
            <person name="Spannagl M."/>
            <person name="Mayer K.F.X."/>
            <person name="Lu F.H."/>
            <person name="Bevan M.W."/>
            <person name="Leroy P."/>
            <person name="Li P."/>
            <person name="You F.M."/>
            <person name="Sun Q."/>
            <person name="Liu Z."/>
            <person name="Lyons E."/>
            <person name="Wicker T."/>
            <person name="Salzberg S.L."/>
            <person name="Devos K.M."/>
            <person name="Dvorak J."/>
        </authorList>
    </citation>
    <scope>NUCLEOTIDE SEQUENCE [LARGE SCALE GENOMIC DNA]</scope>
    <source>
        <strain evidence="2">cv. AL8/78</strain>
    </source>
</reference>
<sequence length="191" mass="21308">LHESYFRSPSRAYLTPSTPDLDVVMVISHSHSQPLLDHRTEEHNHGDHLSGPQGSSSDGSSSLPRGGKLRTKSCEDMLGRIRRGGIDETKDYFKRRETDPAYVSFEDMLASKEFREGNSRPAPEAGIRHPLVRTASRLYTSTAHPRQRRRSPGPLGTRRGGTMHRFVKKYVCPCLDLVARAFGCMPGVAAH</sequence>
<feature type="region of interest" description="Disordered" evidence="1">
    <location>
        <begin position="139"/>
        <end position="160"/>
    </location>
</feature>
<organism evidence="2 3">
    <name type="scientific">Aegilops tauschii subsp. strangulata</name>
    <name type="common">Goatgrass</name>
    <dbReference type="NCBI Taxonomy" id="200361"/>
    <lineage>
        <taxon>Eukaryota</taxon>
        <taxon>Viridiplantae</taxon>
        <taxon>Streptophyta</taxon>
        <taxon>Embryophyta</taxon>
        <taxon>Tracheophyta</taxon>
        <taxon>Spermatophyta</taxon>
        <taxon>Magnoliopsida</taxon>
        <taxon>Liliopsida</taxon>
        <taxon>Poales</taxon>
        <taxon>Poaceae</taxon>
        <taxon>BOP clade</taxon>
        <taxon>Pooideae</taxon>
        <taxon>Triticodae</taxon>
        <taxon>Triticeae</taxon>
        <taxon>Triticinae</taxon>
        <taxon>Aegilops</taxon>
    </lineage>
</organism>
<reference evidence="2" key="4">
    <citation type="submission" date="2019-03" db="UniProtKB">
        <authorList>
            <consortium name="EnsemblPlants"/>
        </authorList>
    </citation>
    <scope>IDENTIFICATION</scope>
</reference>
<dbReference type="Proteomes" id="UP000015105">
    <property type="component" value="Chromosome 2D"/>
</dbReference>
<reference evidence="3" key="1">
    <citation type="journal article" date="2014" name="Science">
        <title>Ancient hybridizations among the ancestral genomes of bread wheat.</title>
        <authorList>
            <consortium name="International Wheat Genome Sequencing Consortium,"/>
            <person name="Marcussen T."/>
            <person name="Sandve S.R."/>
            <person name="Heier L."/>
            <person name="Spannagl M."/>
            <person name="Pfeifer M."/>
            <person name="Jakobsen K.S."/>
            <person name="Wulff B.B."/>
            <person name="Steuernagel B."/>
            <person name="Mayer K.F."/>
            <person name="Olsen O.A."/>
        </authorList>
    </citation>
    <scope>NUCLEOTIDE SEQUENCE [LARGE SCALE GENOMIC DNA]</scope>
    <source>
        <strain evidence="3">cv. AL8/78</strain>
    </source>
</reference>
<dbReference type="EnsemblPlants" id="AET2Gv20672700.1">
    <property type="protein sequence ID" value="AET2Gv20672700.1"/>
    <property type="gene ID" value="AET2Gv20672700"/>
</dbReference>
<feature type="compositionally biased region" description="Low complexity" evidence="1">
    <location>
        <begin position="49"/>
        <end position="66"/>
    </location>
</feature>